<dbReference type="EMBL" id="JAGVWF010000057">
    <property type="protein sequence ID" value="MBS3059560.1"/>
    <property type="molecule type" value="Genomic_DNA"/>
</dbReference>
<evidence type="ECO:0000256" key="1">
    <source>
        <dbReference type="ARBA" id="ARBA00023163"/>
    </source>
</evidence>
<dbReference type="SUPFAM" id="SSF55287">
    <property type="entry name" value="RPB5-like RNA polymerase subunit"/>
    <property type="match status" value="1"/>
</dbReference>
<dbReference type="GO" id="GO:0006362">
    <property type="term" value="P:transcription elongation by RNA polymerase I"/>
    <property type="evidence" value="ECO:0007669"/>
    <property type="project" value="TreeGrafter"/>
</dbReference>
<evidence type="ECO:0000256" key="2">
    <source>
        <dbReference type="HAMAP-Rule" id="MF_00025"/>
    </source>
</evidence>
<dbReference type="GO" id="GO:0000428">
    <property type="term" value="C:DNA-directed RNA polymerase complex"/>
    <property type="evidence" value="ECO:0007669"/>
    <property type="project" value="UniProtKB-KW"/>
</dbReference>
<keyword evidence="2 4" id="KW-0808">Transferase</keyword>
<dbReference type="AlphaFoldDB" id="A0A7J4IS23"/>
<evidence type="ECO:0000313" key="5">
    <source>
        <dbReference type="EMBL" id="MBS3059560.1"/>
    </source>
</evidence>
<protein>
    <recommendedName>
        <fullName evidence="2">DNA-directed RNA polymerase subunit Rpo5</fullName>
        <ecNumber evidence="2">2.7.7.6</ecNumber>
    </recommendedName>
    <alternativeName>
        <fullName evidence="2">DNA-directed RNA polymerase subunit H</fullName>
    </alternativeName>
</protein>
<comment type="similarity">
    <text evidence="2">Belongs to the archaeal Rpo5/eukaryotic RPB5 RNA polymerase subunit family.</text>
</comment>
<keyword evidence="2" id="KW-0963">Cytoplasm</keyword>
<dbReference type="Pfam" id="PF01191">
    <property type="entry name" value="RNA_pol_Rpb5_C"/>
    <property type="match status" value="1"/>
</dbReference>
<dbReference type="NCBIfam" id="NF007129">
    <property type="entry name" value="PRK09570.1"/>
    <property type="match status" value="1"/>
</dbReference>
<dbReference type="Gene3D" id="3.90.940.20">
    <property type="entry name" value="RPB5-like RNA polymerase subunit"/>
    <property type="match status" value="1"/>
</dbReference>
<comment type="catalytic activity">
    <reaction evidence="2">
        <text>RNA(n) + a ribonucleoside 5'-triphosphate = RNA(n+1) + diphosphate</text>
        <dbReference type="Rhea" id="RHEA:21248"/>
        <dbReference type="Rhea" id="RHEA-COMP:14527"/>
        <dbReference type="Rhea" id="RHEA-COMP:17342"/>
        <dbReference type="ChEBI" id="CHEBI:33019"/>
        <dbReference type="ChEBI" id="CHEBI:61557"/>
        <dbReference type="ChEBI" id="CHEBI:140395"/>
        <dbReference type="EC" id="2.7.7.6"/>
    </reaction>
</comment>
<comment type="subcellular location">
    <subcellularLocation>
        <location evidence="2">Cytoplasm</location>
    </subcellularLocation>
</comment>
<dbReference type="InterPro" id="IPR035913">
    <property type="entry name" value="RPB5-like_sf"/>
</dbReference>
<feature type="domain" description="RNA polymerase subunit H/Rpb5 C-terminal" evidence="3">
    <location>
        <begin position="6"/>
        <end position="76"/>
    </location>
</feature>
<comment type="caution">
    <text evidence="4">The sequence shown here is derived from an EMBL/GenBank/DDBJ whole genome shotgun (WGS) entry which is preliminary data.</text>
</comment>
<dbReference type="InterPro" id="IPR014381">
    <property type="entry name" value="Arch_Rpo5/euc_Rpb5"/>
</dbReference>
<reference evidence="5" key="3">
    <citation type="submission" date="2021-05" db="EMBL/GenBank/DDBJ databases">
        <title>Protein family content uncovers lineage relationships and bacterial pathway maintenance mechanisms in DPANN archaea.</title>
        <authorList>
            <person name="Castelle C.J."/>
            <person name="Meheust R."/>
            <person name="Jaffe A.L."/>
            <person name="Seitz K."/>
            <person name="Gong X."/>
            <person name="Baker B.J."/>
            <person name="Banfield J.F."/>
        </authorList>
    </citation>
    <scope>NUCLEOTIDE SEQUENCE</scope>
    <source>
        <strain evidence="5">RIFCSPHIGHO2_01_FULL_GW2011_AR10_43_9</strain>
    </source>
</reference>
<proteinExistence type="inferred from homology"/>
<dbReference type="GO" id="GO:0042797">
    <property type="term" value="P:tRNA transcription by RNA polymerase III"/>
    <property type="evidence" value="ECO:0007669"/>
    <property type="project" value="TreeGrafter"/>
</dbReference>
<dbReference type="PANTHER" id="PTHR10535:SF0">
    <property type="entry name" value="DNA-DIRECTED RNA POLYMERASES I, II, AND III SUBUNIT RPABC1"/>
    <property type="match status" value="1"/>
</dbReference>
<keyword evidence="2 4" id="KW-0240">DNA-directed RNA polymerase</keyword>
<comment type="function">
    <text evidence="2">DNA-dependent RNA polymerase (RNAP) catalyzes the transcription of DNA into RNA using the four ribonucleoside triphosphates as substrates.</text>
</comment>
<dbReference type="EMBL" id="DUFG01000017">
    <property type="protein sequence ID" value="HIH08308.1"/>
    <property type="molecule type" value="Genomic_DNA"/>
</dbReference>
<gene>
    <name evidence="2" type="primary">rpo5</name>
    <name evidence="2" type="synonym">rpoH</name>
    <name evidence="4" type="ORF">HA237_02985</name>
    <name evidence="5" type="ORF">J4224_04015</name>
</gene>
<dbReference type="GO" id="GO:0005737">
    <property type="term" value="C:cytoplasm"/>
    <property type="evidence" value="ECO:0007669"/>
    <property type="project" value="UniProtKB-SubCell"/>
</dbReference>
<keyword evidence="2 4" id="KW-0548">Nucleotidyltransferase</keyword>
<comment type="subunit">
    <text evidence="2">Part of the RNA polymerase complex.</text>
</comment>
<dbReference type="Proteomes" id="UP000683213">
    <property type="component" value="Unassembled WGS sequence"/>
</dbReference>
<dbReference type="GO" id="GO:0003899">
    <property type="term" value="F:DNA-directed RNA polymerase activity"/>
    <property type="evidence" value="ECO:0007669"/>
    <property type="project" value="UniProtKB-UniRule"/>
</dbReference>
<reference evidence="6" key="1">
    <citation type="journal article" date="2020" name="bioRxiv">
        <title>A rank-normalized archaeal taxonomy based on genome phylogeny resolves widespread incomplete and uneven classifications.</title>
        <authorList>
            <person name="Rinke C."/>
            <person name="Chuvochina M."/>
            <person name="Mussig A.J."/>
            <person name="Chaumeil P.-A."/>
            <person name="Waite D.W."/>
            <person name="Whitman W.B."/>
            <person name="Parks D.H."/>
            <person name="Hugenholtz P."/>
        </authorList>
    </citation>
    <scope>NUCLEOTIDE SEQUENCE [LARGE SCALE GENOMIC DNA]</scope>
</reference>
<reference evidence="5" key="2">
    <citation type="submission" date="2021-03" db="EMBL/GenBank/DDBJ databases">
        <authorList>
            <person name="Jaffe A."/>
        </authorList>
    </citation>
    <scope>NUCLEOTIDE SEQUENCE</scope>
    <source>
        <strain evidence="5">RIFCSPHIGHO2_01_FULL_GW2011_AR10_43_9</strain>
    </source>
</reference>
<dbReference type="PANTHER" id="PTHR10535">
    <property type="entry name" value="DNA-DIRECTED RNA POLYMERASES I, II, AND III SUBUNIT RPABC1"/>
    <property type="match status" value="1"/>
</dbReference>
<sequence length="77" mass="8801">MALDKLSKHLLVPKHEIVPEEKVGEVLKEYGLNPERFPRILRDDPTVTEIGAKKGDLIKITRDSITAGRSIYFRMVK</sequence>
<dbReference type="GO" id="GO:0003677">
    <property type="term" value="F:DNA binding"/>
    <property type="evidence" value="ECO:0007669"/>
    <property type="project" value="InterPro"/>
</dbReference>
<accession>A0A7J4IS23</accession>
<dbReference type="Proteomes" id="UP000577419">
    <property type="component" value="Unassembled WGS sequence"/>
</dbReference>
<evidence type="ECO:0000313" key="6">
    <source>
        <dbReference type="Proteomes" id="UP000577419"/>
    </source>
</evidence>
<dbReference type="GO" id="GO:0006366">
    <property type="term" value="P:transcription by RNA polymerase II"/>
    <property type="evidence" value="ECO:0007669"/>
    <property type="project" value="TreeGrafter"/>
</dbReference>
<dbReference type="InterPro" id="IPR000783">
    <property type="entry name" value="RNA_pol_subH/Rpb5_C"/>
</dbReference>
<evidence type="ECO:0000259" key="3">
    <source>
        <dbReference type="Pfam" id="PF01191"/>
    </source>
</evidence>
<evidence type="ECO:0000313" key="4">
    <source>
        <dbReference type="EMBL" id="HIH08308.1"/>
    </source>
</evidence>
<organism evidence="4 6">
    <name type="scientific">Candidatus Iainarchaeum sp</name>
    <dbReference type="NCBI Taxonomy" id="3101447"/>
    <lineage>
        <taxon>Archaea</taxon>
        <taxon>Candidatus Iainarchaeota</taxon>
        <taxon>Candidatus Iainarchaeia</taxon>
        <taxon>Candidatus Iainarchaeales</taxon>
        <taxon>Candidatus Iainarchaeaceae</taxon>
        <taxon>Candidatus Iainarchaeum</taxon>
    </lineage>
</organism>
<keyword evidence="1 2" id="KW-0804">Transcription</keyword>
<dbReference type="EC" id="2.7.7.6" evidence="2"/>
<dbReference type="HAMAP" id="MF_00025">
    <property type="entry name" value="RNApol_Rpo5_RPB5"/>
    <property type="match status" value="1"/>
</dbReference>
<name>A0A7J4IS23_9ARCH</name>